<name>A0A553K1G7_9ACTN</name>
<keyword evidence="3 8" id="KW-0378">Hydrolase</keyword>
<dbReference type="AlphaFoldDB" id="A0A553K1G7"/>
<feature type="region of interest" description="Disordered" evidence="4">
    <location>
        <begin position="37"/>
        <end position="66"/>
    </location>
</feature>
<evidence type="ECO:0000256" key="5">
    <source>
        <dbReference type="SAM" id="Phobius"/>
    </source>
</evidence>
<gene>
    <name evidence="8" type="ORF">FOJ82_05285</name>
</gene>
<comment type="similarity">
    <text evidence="1">Belongs to the peptidase S33 family.</text>
</comment>
<evidence type="ECO:0000313" key="9">
    <source>
        <dbReference type="Proteomes" id="UP000317638"/>
    </source>
</evidence>
<comment type="caution">
    <text evidence="8">The sequence shown here is derived from an EMBL/GenBank/DDBJ whole genome shotgun (WGS) entry which is preliminary data.</text>
</comment>
<evidence type="ECO:0000313" key="8">
    <source>
        <dbReference type="EMBL" id="TRY18544.1"/>
    </source>
</evidence>
<dbReference type="InterPro" id="IPR051601">
    <property type="entry name" value="Serine_prot/Carboxylest_S33"/>
</dbReference>
<feature type="transmembrane region" description="Helical" evidence="5">
    <location>
        <begin position="7"/>
        <end position="32"/>
    </location>
</feature>
<accession>A0A553K1G7</accession>
<dbReference type="Pfam" id="PF08386">
    <property type="entry name" value="Abhydrolase_4"/>
    <property type="match status" value="1"/>
</dbReference>
<keyword evidence="9" id="KW-1185">Reference proteome</keyword>
<protein>
    <submittedName>
        <fullName evidence="8">Alpha/beta fold hydrolase</fullName>
    </submittedName>
</protein>
<dbReference type="PANTHER" id="PTHR43248:SF29">
    <property type="entry name" value="TRIPEPTIDYL AMINOPEPTIDASE"/>
    <property type="match status" value="1"/>
</dbReference>
<keyword evidence="5" id="KW-0472">Membrane</keyword>
<evidence type="ECO:0000256" key="2">
    <source>
        <dbReference type="ARBA" id="ARBA00022729"/>
    </source>
</evidence>
<evidence type="ECO:0000259" key="7">
    <source>
        <dbReference type="Pfam" id="PF08386"/>
    </source>
</evidence>
<keyword evidence="5" id="KW-1133">Transmembrane helix</keyword>
<evidence type="ECO:0000256" key="4">
    <source>
        <dbReference type="SAM" id="MobiDB-lite"/>
    </source>
</evidence>
<dbReference type="OrthoDB" id="3930934at2"/>
<evidence type="ECO:0000256" key="3">
    <source>
        <dbReference type="ARBA" id="ARBA00022801"/>
    </source>
</evidence>
<dbReference type="InterPro" id="IPR013595">
    <property type="entry name" value="Pept_S33_TAP-like_C"/>
</dbReference>
<reference evidence="8 9" key="1">
    <citation type="submission" date="2019-07" db="EMBL/GenBank/DDBJ databases">
        <authorList>
            <person name="Zhou L.-Y."/>
        </authorList>
    </citation>
    <scope>NUCLEOTIDE SEQUENCE [LARGE SCALE GENOMIC DNA]</scope>
    <source>
        <strain evidence="8 9">YIM 101269</strain>
    </source>
</reference>
<proteinExistence type="inferred from homology"/>
<feature type="domain" description="AB hydrolase-1" evidence="6">
    <location>
        <begin position="159"/>
        <end position="337"/>
    </location>
</feature>
<feature type="domain" description="Peptidase S33 tripeptidyl aminopeptidase-like C-terminal" evidence="7">
    <location>
        <begin position="460"/>
        <end position="550"/>
    </location>
</feature>
<dbReference type="InterPro" id="IPR029058">
    <property type="entry name" value="AB_hydrolase_fold"/>
</dbReference>
<dbReference type="PANTHER" id="PTHR43248">
    <property type="entry name" value="2-SUCCINYL-6-HYDROXY-2,4-CYCLOHEXADIENE-1-CARBOXYLATE SYNTHASE"/>
    <property type="match status" value="1"/>
</dbReference>
<evidence type="ECO:0000259" key="6">
    <source>
        <dbReference type="Pfam" id="PF00561"/>
    </source>
</evidence>
<evidence type="ECO:0000256" key="1">
    <source>
        <dbReference type="ARBA" id="ARBA00010088"/>
    </source>
</evidence>
<keyword evidence="2" id="KW-0732">Signal</keyword>
<keyword evidence="5" id="KW-0812">Transmembrane</keyword>
<dbReference type="Gene3D" id="3.40.50.1820">
    <property type="entry name" value="alpha/beta hydrolase"/>
    <property type="match status" value="1"/>
</dbReference>
<dbReference type="GO" id="GO:0016787">
    <property type="term" value="F:hydrolase activity"/>
    <property type="evidence" value="ECO:0007669"/>
    <property type="project" value="UniProtKB-KW"/>
</dbReference>
<dbReference type="Pfam" id="PF00561">
    <property type="entry name" value="Abhydrolase_1"/>
    <property type="match status" value="1"/>
</dbReference>
<organism evidence="8 9">
    <name type="scientific">Tessaracoccus rhinocerotis</name>
    <dbReference type="NCBI Taxonomy" id="1689449"/>
    <lineage>
        <taxon>Bacteria</taxon>
        <taxon>Bacillati</taxon>
        <taxon>Actinomycetota</taxon>
        <taxon>Actinomycetes</taxon>
        <taxon>Propionibacteriales</taxon>
        <taxon>Propionibacteriaceae</taxon>
        <taxon>Tessaracoccus</taxon>
    </lineage>
</organism>
<dbReference type="SUPFAM" id="SSF53474">
    <property type="entry name" value="alpha/beta-Hydrolases"/>
    <property type="match status" value="1"/>
</dbReference>
<sequence>MKKRRNWVNWAQVLCVVIAVGLVASFFVGGLFTGGTPADEPVEPQEPTTQAGEPVDEGDPQPGVPAVPVAEHEVWELEEEVNPDRQLDYQPEGEPDVEFQDAPGEDLAGYWTQSIDWQPCHDGDLCATVLTPLDWEDPGTAAIQLKVRRSPVEDPTQDPMFLNPGGPGIGGQYMVDSVGDRWPSYDKIAWDPRGTGESTAVQCGTTEEIDEAYELDGSPDDAAEEEALEAGWGEFAQDCRDASGALLDHLSTIEVVRDLDLLRHLVGAEKLNYLGVSYGTYLGAMYAELFPERTGRMVLDSAVNITDDEGAPNQIEGFELALRNYAEWCAGEDRCVFGESRDEVMATIGDWLSGLDANPITVGERELTQTLATVGVLLFLYSDEEAYEGLTYVVMEAMEGRAEELLKAADSLNMRGDPAIGAFPAMRCADWPDEGVDAAYEWFEEVKPLAPTLAPNSGMDLVCETWTADSAPPLKLTGQGAAPLLVIGTTGDSATPYEHAVAMAEQLDSGVLVTLDGAGHGSATGDNECLQDVLTAFYEDGTVPDEGVTCS</sequence>
<dbReference type="InterPro" id="IPR000073">
    <property type="entry name" value="AB_hydrolase_1"/>
</dbReference>
<dbReference type="EMBL" id="VKKG01000002">
    <property type="protein sequence ID" value="TRY18544.1"/>
    <property type="molecule type" value="Genomic_DNA"/>
</dbReference>
<dbReference type="RefSeq" id="WP_143937440.1">
    <property type="nucleotide sequence ID" value="NZ_VKKG01000002.1"/>
</dbReference>
<dbReference type="Proteomes" id="UP000317638">
    <property type="component" value="Unassembled WGS sequence"/>
</dbReference>